<reference evidence="3" key="1">
    <citation type="submission" date="2023-08" db="EMBL/GenBank/DDBJ databases">
        <authorList>
            <person name="Chen Y."/>
            <person name="Shah S."/>
            <person name="Dougan E. K."/>
            <person name="Thang M."/>
            <person name="Chan C."/>
        </authorList>
    </citation>
    <scope>NUCLEOTIDE SEQUENCE</scope>
</reference>
<accession>A0AA36HTB4</accession>
<protein>
    <recommendedName>
        <fullName evidence="2">Alpha/beta hydrolase fold-3 domain-containing protein</fullName>
    </recommendedName>
</protein>
<dbReference type="GO" id="GO:0016787">
    <property type="term" value="F:hydrolase activity"/>
    <property type="evidence" value="ECO:0007669"/>
    <property type="project" value="UniProtKB-KW"/>
</dbReference>
<dbReference type="PANTHER" id="PTHR48081">
    <property type="entry name" value="AB HYDROLASE SUPERFAMILY PROTEIN C4A8.06C"/>
    <property type="match status" value="1"/>
</dbReference>
<sequence length="304" mass="33497">MVMTSSFRAALGLLRQSMRSVPRAMLAPETLATYLQPVTNSVGFPAMLLPSGVDVELDTVGGVQGEWLLPAEASEDLLVWAHGGGFAFCSPGTHRQFLARVAARTKCAIFCPNYRKPPRHTFPEPGLDVWKAYGALRSKRTRMFLGGDSAGGNLALQVARREPKTVAGLVLLSPWVDLADVSSSSWTDFRDIDFIPAEQSRLTAELYAGEGVDLEDPELSPARQESWPEGFPPVLLEYAGAEVFRSQIERLCKVLKRSGVEVVAHCEERQVHVYPILDFFAPDPVMSEGFFARLEKFVKLRNGS</sequence>
<dbReference type="PANTHER" id="PTHR48081:SF8">
    <property type="entry name" value="ALPHA_BETA HYDROLASE FOLD-3 DOMAIN-CONTAINING PROTEIN-RELATED"/>
    <property type="match status" value="1"/>
</dbReference>
<evidence type="ECO:0000313" key="4">
    <source>
        <dbReference type="Proteomes" id="UP001178507"/>
    </source>
</evidence>
<dbReference type="SUPFAM" id="SSF53474">
    <property type="entry name" value="alpha/beta-Hydrolases"/>
    <property type="match status" value="1"/>
</dbReference>
<dbReference type="Pfam" id="PF07859">
    <property type="entry name" value="Abhydrolase_3"/>
    <property type="match status" value="1"/>
</dbReference>
<keyword evidence="4" id="KW-1185">Reference proteome</keyword>
<feature type="domain" description="Alpha/beta hydrolase fold-3" evidence="2">
    <location>
        <begin position="78"/>
        <end position="274"/>
    </location>
</feature>
<dbReference type="Gene3D" id="3.40.50.1820">
    <property type="entry name" value="alpha/beta hydrolase"/>
    <property type="match status" value="1"/>
</dbReference>
<dbReference type="InterPro" id="IPR029058">
    <property type="entry name" value="AB_hydrolase_fold"/>
</dbReference>
<dbReference type="InterPro" id="IPR013094">
    <property type="entry name" value="AB_hydrolase_3"/>
</dbReference>
<dbReference type="Proteomes" id="UP001178507">
    <property type="component" value="Unassembled WGS sequence"/>
</dbReference>
<dbReference type="AlphaFoldDB" id="A0AA36HTB4"/>
<proteinExistence type="predicted"/>
<comment type="caution">
    <text evidence="3">The sequence shown here is derived from an EMBL/GenBank/DDBJ whole genome shotgun (WGS) entry which is preliminary data.</text>
</comment>
<name>A0AA36HTB4_9DINO</name>
<keyword evidence="1" id="KW-0378">Hydrolase</keyword>
<evidence type="ECO:0000256" key="1">
    <source>
        <dbReference type="ARBA" id="ARBA00022801"/>
    </source>
</evidence>
<dbReference type="EMBL" id="CAUJNA010000282">
    <property type="protein sequence ID" value="CAJ1374892.1"/>
    <property type="molecule type" value="Genomic_DNA"/>
</dbReference>
<organism evidence="3 4">
    <name type="scientific">Effrenium voratum</name>
    <dbReference type="NCBI Taxonomy" id="2562239"/>
    <lineage>
        <taxon>Eukaryota</taxon>
        <taxon>Sar</taxon>
        <taxon>Alveolata</taxon>
        <taxon>Dinophyceae</taxon>
        <taxon>Suessiales</taxon>
        <taxon>Symbiodiniaceae</taxon>
        <taxon>Effrenium</taxon>
    </lineage>
</organism>
<dbReference type="InterPro" id="IPR050300">
    <property type="entry name" value="GDXG_lipolytic_enzyme"/>
</dbReference>
<evidence type="ECO:0000259" key="2">
    <source>
        <dbReference type="Pfam" id="PF07859"/>
    </source>
</evidence>
<gene>
    <name evidence="3" type="ORF">EVOR1521_LOCUS4312</name>
</gene>
<evidence type="ECO:0000313" key="3">
    <source>
        <dbReference type="EMBL" id="CAJ1374892.1"/>
    </source>
</evidence>